<evidence type="ECO:0000256" key="1">
    <source>
        <dbReference type="ARBA" id="ARBA00023015"/>
    </source>
</evidence>
<dbReference type="PROSITE" id="PS01124">
    <property type="entry name" value="HTH_ARAC_FAMILY_2"/>
    <property type="match status" value="1"/>
</dbReference>
<dbReference type="EMBL" id="FCOK02000023">
    <property type="protein sequence ID" value="SAL38007.1"/>
    <property type="molecule type" value="Genomic_DNA"/>
</dbReference>
<evidence type="ECO:0000259" key="4">
    <source>
        <dbReference type="PROSITE" id="PS01124"/>
    </source>
</evidence>
<dbReference type="GO" id="GO:0043565">
    <property type="term" value="F:sequence-specific DNA binding"/>
    <property type="evidence" value="ECO:0007669"/>
    <property type="project" value="InterPro"/>
</dbReference>
<dbReference type="Gene3D" id="1.10.10.60">
    <property type="entry name" value="Homeodomain-like"/>
    <property type="match status" value="1"/>
</dbReference>
<organism evidence="5 6">
    <name type="scientific">Caballeronia udeis</name>
    <dbReference type="NCBI Taxonomy" id="1232866"/>
    <lineage>
        <taxon>Bacteria</taxon>
        <taxon>Pseudomonadati</taxon>
        <taxon>Pseudomonadota</taxon>
        <taxon>Betaproteobacteria</taxon>
        <taxon>Burkholderiales</taxon>
        <taxon>Burkholderiaceae</taxon>
        <taxon>Caballeronia</taxon>
    </lineage>
</organism>
<dbReference type="Pfam" id="PF12833">
    <property type="entry name" value="HTH_18"/>
    <property type="match status" value="1"/>
</dbReference>
<dbReference type="PRINTS" id="PR00032">
    <property type="entry name" value="HTHARAC"/>
</dbReference>
<protein>
    <submittedName>
        <fullName evidence="5">AraC family transcriptional regulator</fullName>
    </submittedName>
</protein>
<dbReference type="SUPFAM" id="SSF46689">
    <property type="entry name" value="Homeodomain-like"/>
    <property type="match status" value="1"/>
</dbReference>
<keyword evidence="3" id="KW-0804">Transcription</keyword>
<dbReference type="SMART" id="SM00342">
    <property type="entry name" value="HTH_ARAC"/>
    <property type="match status" value="1"/>
</dbReference>
<keyword evidence="1" id="KW-0805">Transcription regulation</keyword>
<dbReference type="InterPro" id="IPR018060">
    <property type="entry name" value="HTH_AraC"/>
</dbReference>
<proteinExistence type="predicted"/>
<dbReference type="InterPro" id="IPR020449">
    <property type="entry name" value="Tscrpt_reg_AraC-type_HTH"/>
</dbReference>
<evidence type="ECO:0000313" key="6">
    <source>
        <dbReference type="Proteomes" id="UP000054683"/>
    </source>
</evidence>
<dbReference type="Proteomes" id="UP000054683">
    <property type="component" value="Unassembled WGS sequence"/>
</dbReference>
<dbReference type="InterPro" id="IPR009057">
    <property type="entry name" value="Homeodomain-like_sf"/>
</dbReference>
<evidence type="ECO:0000256" key="3">
    <source>
        <dbReference type="ARBA" id="ARBA00023163"/>
    </source>
</evidence>
<evidence type="ECO:0000313" key="5">
    <source>
        <dbReference type="EMBL" id="SAL38007.1"/>
    </source>
</evidence>
<feature type="domain" description="HTH araC/xylS-type" evidence="4">
    <location>
        <begin position="27"/>
        <end position="74"/>
    </location>
</feature>
<dbReference type="AlphaFoldDB" id="A0A158H1M3"/>
<dbReference type="PANTHER" id="PTHR11019:SF199">
    <property type="entry name" value="HTH-TYPE TRANSCRIPTIONAL REGULATOR NIMR"/>
    <property type="match status" value="1"/>
</dbReference>
<evidence type="ECO:0000256" key="2">
    <source>
        <dbReference type="ARBA" id="ARBA00023125"/>
    </source>
</evidence>
<keyword evidence="2" id="KW-0238">DNA-binding</keyword>
<name>A0A158H1M3_9BURK</name>
<reference evidence="5 6" key="1">
    <citation type="submission" date="2016-01" db="EMBL/GenBank/DDBJ databases">
        <authorList>
            <person name="Oliw E.H."/>
        </authorList>
    </citation>
    <scope>NUCLEOTIDE SEQUENCE [LARGE SCALE GENOMIC DNA]</scope>
    <source>
        <strain evidence="5">LMG 27134</strain>
    </source>
</reference>
<dbReference type="PANTHER" id="PTHR11019">
    <property type="entry name" value="HTH-TYPE TRANSCRIPTIONAL REGULATOR NIMR"/>
    <property type="match status" value="1"/>
</dbReference>
<gene>
    <name evidence="5" type="ORF">AWB69_03709</name>
</gene>
<dbReference type="OrthoDB" id="9804543at2"/>
<dbReference type="GO" id="GO:0003700">
    <property type="term" value="F:DNA-binding transcription factor activity"/>
    <property type="evidence" value="ECO:0007669"/>
    <property type="project" value="InterPro"/>
</dbReference>
<sequence>MTRVSPGLVATPVARLRCASRLRGFARPMRALEMLASGTAVTTIALDLGYENVSAFIAMFRRTFGVTPTQYFAELVPDRKEP</sequence>
<accession>A0A158H1M3</accession>